<reference evidence="2" key="1">
    <citation type="journal article" date="2020" name="Stud. Mycol.">
        <title>101 Dothideomycetes genomes: a test case for predicting lifestyles and emergence of pathogens.</title>
        <authorList>
            <person name="Haridas S."/>
            <person name="Albert R."/>
            <person name="Binder M."/>
            <person name="Bloem J."/>
            <person name="Labutti K."/>
            <person name="Salamov A."/>
            <person name="Andreopoulos B."/>
            <person name="Baker S."/>
            <person name="Barry K."/>
            <person name="Bills G."/>
            <person name="Bluhm B."/>
            <person name="Cannon C."/>
            <person name="Castanera R."/>
            <person name="Culley D."/>
            <person name="Daum C."/>
            <person name="Ezra D."/>
            <person name="Gonzalez J."/>
            <person name="Henrissat B."/>
            <person name="Kuo A."/>
            <person name="Liang C."/>
            <person name="Lipzen A."/>
            <person name="Lutzoni F."/>
            <person name="Magnuson J."/>
            <person name="Mondo S."/>
            <person name="Nolan M."/>
            <person name="Ohm R."/>
            <person name="Pangilinan J."/>
            <person name="Park H.-J."/>
            <person name="Ramirez L."/>
            <person name="Alfaro M."/>
            <person name="Sun H."/>
            <person name="Tritt A."/>
            <person name="Yoshinaga Y."/>
            <person name="Zwiers L.-H."/>
            <person name="Turgeon B."/>
            <person name="Goodwin S."/>
            <person name="Spatafora J."/>
            <person name="Crous P."/>
            <person name="Grigoriev I."/>
        </authorList>
    </citation>
    <scope>NUCLEOTIDE SEQUENCE</scope>
    <source>
        <strain evidence="2">CBS 113818</strain>
    </source>
</reference>
<feature type="compositionally biased region" description="Basic and acidic residues" evidence="1">
    <location>
        <begin position="35"/>
        <end position="44"/>
    </location>
</feature>
<sequence>MSPFHGSGPRFGALLDVPGTMRAITKDINKSMDRVFGDWDDRSRHSSSSSRPSTSTSMLTTRTHDTSSTCQYSDWDRSTMLPSTRTQRGANCTSIYTPSTTRDLETSDLNCASCGLPESDHMPFTSATTRFPSTTTTSSYTAGPSCRGDHDKAKREGAAKKRG</sequence>
<dbReference type="AlphaFoldDB" id="A0A6A6ZU70"/>
<feature type="compositionally biased region" description="Polar residues" evidence="1">
    <location>
        <begin position="80"/>
        <end position="101"/>
    </location>
</feature>
<organism evidence="2 3">
    <name type="scientific">Ophiobolus disseminans</name>
    <dbReference type="NCBI Taxonomy" id="1469910"/>
    <lineage>
        <taxon>Eukaryota</taxon>
        <taxon>Fungi</taxon>
        <taxon>Dikarya</taxon>
        <taxon>Ascomycota</taxon>
        <taxon>Pezizomycotina</taxon>
        <taxon>Dothideomycetes</taxon>
        <taxon>Pleosporomycetidae</taxon>
        <taxon>Pleosporales</taxon>
        <taxon>Pleosporineae</taxon>
        <taxon>Phaeosphaeriaceae</taxon>
        <taxon>Ophiobolus</taxon>
    </lineage>
</organism>
<dbReference type="Proteomes" id="UP000799424">
    <property type="component" value="Unassembled WGS sequence"/>
</dbReference>
<name>A0A6A6ZU70_9PLEO</name>
<keyword evidence="3" id="KW-1185">Reference proteome</keyword>
<feature type="compositionally biased region" description="Basic and acidic residues" evidence="1">
    <location>
        <begin position="147"/>
        <end position="163"/>
    </location>
</feature>
<feature type="region of interest" description="Disordered" evidence="1">
    <location>
        <begin position="35"/>
        <end position="101"/>
    </location>
</feature>
<accession>A0A6A6ZU70</accession>
<feature type="region of interest" description="Disordered" evidence="1">
    <location>
        <begin position="122"/>
        <end position="163"/>
    </location>
</feature>
<protein>
    <submittedName>
        <fullName evidence="2">Uncharacterized protein</fullName>
    </submittedName>
</protein>
<evidence type="ECO:0000313" key="3">
    <source>
        <dbReference type="Proteomes" id="UP000799424"/>
    </source>
</evidence>
<feature type="compositionally biased region" description="Low complexity" evidence="1">
    <location>
        <begin position="46"/>
        <end position="61"/>
    </location>
</feature>
<dbReference type="EMBL" id="MU006231">
    <property type="protein sequence ID" value="KAF2823865.1"/>
    <property type="molecule type" value="Genomic_DNA"/>
</dbReference>
<gene>
    <name evidence="2" type="ORF">CC86DRAFT_372057</name>
</gene>
<feature type="compositionally biased region" description="Low complexity" evidence="1">
    <location>
        <begin position="125"/>
        <end position="141"/>
    </location>
</feature>
<proteinExistence type="predicted"/>
<evidence type="ECO:0000313" key="2">
    <source>
        <dbReference type="EMBL" id="KAF2823865.1"/>
    </source>
</evidence>
<evidence type="ECO:0000256" key="1">
    <source>
        <dbReference type="SAM" id="MobiDB-lite"/>
    </source>
</evidence>